<comment type="caution">
    <text evidence="2">The sequence shown here is derived from an EMBL/GenBank/DDBJ whole genome shotgun (WGS) entry which is preliminary data.</text>
</comment>
<evidence type="ECO:0000313" key="3">
    <source>
        <dbReference type="Proteomes" id="UP000011135"/>
    </source>
</evidence>
<keyword evidence="1" id="KW-0472">Membrane</keyword>
<dbReference type="EMBL" id="AMZN01000007">
    <property type="protein sequence ID" value="ELR73264.1"/>
    <property type="molecule type" value="Genomic_DNA"/>
</dbReference>
<protein>
    <submittedName>
        <fullName evidence="2">Uncharacterized protein</fullName>
    </submittedName>
</protein>
<dbReference type="AlphaFoldDB" id="L8K012"/>
<evidence type="ECO:0000256" key="1">
    <source>
        <dbReference type="SAM" id="Phobius"/>
    </source>
</evidence>
<keyword evidence="1" id="KW-1133">Transmembrane helix</keyword>
<keyword evidence="1" id="KW-0812">Transmembrane</keyword>
<evidence type="ECO:0000313" key="2">
    <source>
        <dbReference type="EMBL" id="ELR73264.1"/>
    </source>
</evidence>
<organism evidence="2 3">
    <name type="scientific">Fulvivirga imtechensis AK7</name>
    <dbReference type="NCBI Taxonomy" id="1237149"/>
    <lineage>
        <taxon>Bacteria</taxon>
        <taxon>Pseudomonadati</taxon>
        <taxon>Bacteroidota</taxon>
        <taxon>Cytophagia</taxon>
        <taxon>Cytophagales</taxon>
        <taxon>Fulvivirgaceae</taxon>
        <taxon>Fulvivirga</taxon>
    </lineage>
</organism>
<dbReference type="RefSeq" id="WP_009578150.1">
    <property type="nucleotide sequence ID" value="NZ_AMZN01000007.1"/>
</dbReference>
<proteinExistence type="predicted"/>
<gene>
    <name evidence="2" type="ORF">C900_04775</name>
</gene>
<accession>L8K012</accession>
<dbReference type="STRING" id="1237149.C900_04775"/>
<keyword evidence="3" id="KW-1185">Reference proteome</keyword>
<feature type="transmembrane region" description="Helical" evidence="1">
    <location>
        <begin position="12"/>
        <end position="34"/>
    </location>
</feature>
<sequence>MGSFIKKYLDVTLSYICPVILGLIFILTVTQKFFGINLIDLVIG</sequence>
<dbReference type="Proteomes" id="UP000011135">
    <property type="component" value="Unassembled WGS sequence"/>
</dbReference>
<name>L8K012_9BACT</name>
<reference evidence="2 3" key="1">
    <citation type="submission" date="2012-12" db="EMBL/GenBank/DDBJ databases">
        <title>Genome assembly of Fulvivirga imtechensis AK7.</title>
        <authorList>
            <person name="Nupur N."/>
            <person name="Khatri I."/>
            <person name="Kumar R."/>
            <person name="Subramanian S."/>
            <person name="Pinnaka A."/>
        </authorList>
    </citation>
    <scope>NUCLEOTIDE SEQUENCE [LARGE SCALE GENOMIC DNA]</scope>
    <source>
        <strain evidence="2 3">AK7</strain>
    </source>
</reference>